<reference evidence="2" key="1">
    <citation type="submission" date="2019-08" db="EMBL/GenBank/DDBJ databases">
        <title>The improved chromosome-level genome for the pearl oyster Pinctada fucata martensii using PacBio sequencing and Hi-C.</title>
        <authorList>
            <person name="Zheng Z."/>
        </authorList>
    </citation>
    <scope>NUCLEOTIDE SEQUENCE</scope>
    <source>
        <strain evidence="2">ZZ-2019</strain>
        <tissue evidence="2">Adductor muscle</tissue>
    </source>
</reference>
<dbReference type="InterPro" id="IPR036514">
    <property type="entry name" value="SGNH_hydro_sf"/>
</dbReference>
<dbReference type="EMBL" id="VSWD01000010">
    <property type="protein sequence ID" value="KAK3091211.1"/>
    <property type="molecule type" value="Genomic_DNA"/>
</dbReference>
<organism evidence="2 3">
    <name type="scientific">Pinctada imbricata</name>
    <name type="common">Atlantic pearl-oyster</name>
    <name type="synonym">Pinctada martensii</name>
    <dbReference type="NCBI Taxonomy" id="66713"/>
    <lineage>
        <taxon>Eukaryota</taxon>
        <taxon>Metazoa</taxon>
        <taxon>Spiralia</taxon>
        <taxon>Lophotrochozoa</taxon>
        <taxon>Mollusca</taxon>
        <taxon>Bivalvia</taxon>
        <taxon>Autobranchia</taxon>
        <taxon>Pteriomorphia</taxon>
        <taxon>Pterioida</taxon>
        <taxon>Pterioidea</taxon>
        <taxon>Pteriidae</taxon>
        <taxon>Pinctada</taxon>
    </lineage>
</organism>
<dbReference type="AlphaFoldDB" id="A0AA89BRC1"/>
<accession>A0AA89BRC1</accession>
<feature type="region of interest" description="Disordered" evidence="1">
    <location>
        <begin position="394"/>
        <end position="425"/>
    </location>
</feature>
<comment type="caution">
    <text evidence="2">The sequence shown here is derived from an EMBL/GenBank/DDBJ whole genome shotgun (WGS) entry which is preliminary data.</text>
</comment>
<protein>
    <submittedName>
        <fullName evidence="2">Uncharacterized protein</fullName>
    </submittedName>
</protein>
<gene>
    <name evidence="2" type="ORF">FSP39_017985</name>
</gene>
<feature type="compositionally biased region" description="Polar residues" evidence="1">
    <location>
        <begin position="11"/>
        <end position="25"/>
    </location>
</feature>
<proteinExistence type="predicted"/>
<feature type="compositionally biased region" description="Polar residues" evidence="1">
    <location>
        <begin position="408"/>
        <end position="419"/>
    </location>
</feature>
<dbReference type="Proteomes" id="UP001186944">
    <property type="component" value="Unassembled WGS sequence"/>
</dbReference>
<evidence type="ECO:0000313" key="2">
    <source>
        <dbReference type="EMBL" id="KAK3091211.1"/>
    </source>
</evidence>
<name>A0AA89BRC1_PINIB</name>
<sequence length="473" mass="54126">MLVPEKKNKSGGITRNTRNSDNTISDDTITFDEKVYVQTSTPIIISPKEKAAKYSLTLSTKLENINTTMSTLEISFKSLVEMLADLRSATNDLSPNIATCLSQQLTTIKRSWKDQIENFEHKIKHCNQTVESLHTKSNLVDNQLKKLDGYIISNKETLNENNVMLKSIGDVIENIDARLCQIEQMKQIAYEEEPFVERQKETSLNVREKTQVKGTFSPHEKPLPQNCDVLILSDSILRRIVPRKFTPRGRTIKQFIGGGASTCRDFVSNFGQNFEPKKVLINIGTRDVQTPSKGVKEKEFEDLFATVVKTWPHSVIYFLPLINRKDIDNATIHASNKAILRSDRTGKINFTKPFLADENMFYDKVHLNDKIGLPALVKHLKLELEMRQASNRNETVNDSFLRSPKNYKPNQSAERQIQSPQPPWPTYNPPPYPWYPPLQNRHFNAVPWFPPPPPPPPFWGLPWSTPQQNFVKG</sequence>
<evidence type="ECO:0000313" key="3">
    <source>
        <dbReference type="Proteomes" id="UP001186944"/>
    </source>
</evidence>
<dbReference type="Gene3D" id="3.40.50.1110">
    <property type="entry name" value="SGNH hydrolase"/>
    <property type="match status" value="1"/>
</dbReference>
<evidence type="ECO:0000256" key="1">
    <source>
        <dbReference type="SAM" id="MobiDB-lite"/>
    </source>
</evidence>
<dbReference type="SUPFAM" id="SSF52266">
    <property type="entry name" value="SGNH hydrolase"/>
    <property type="match status" value="1"/>
</dbReference>
<feature type="region of interest" description="Disordered" evidence="1">
    <location>
        <begin position="1"/>
        <end position="25"/>
    </location>
</feature>
<keyword evidence="3" id="KW-1185">Reference proteome</keyword>